<protein>
    <recommendedName>
        <fullName evidence="2">Phytase-like domain-containing protein</fullName>
    </recommendedName>
</protein>
<dbReference type="Pfam" id="PF13449">
    <property type="entry name" value="Phytase-like"/>
    <property type="match status" value="1"/>
</dbReference>
<evidence type="ECO:0000313" key="4">
    <source>
        <dbReference type="Proteomes" id="UP000466906"/>
    </source>
</evidence>
<dbReference type="SUPFAM" id="SSF50969">
    <property type="entry name" value="YVTN repeat-like/Quinoprotein amine dehydrogenase"/>
    <property type="match status" value="2"/>
</dbReference>
<dbReference type="PANTHER" id="PTHR46928:SF1">
    <property type="entry name" value="MESENCHYME-SPECIFIC CELL SURFACE GLYCOPROTEIN"/>
    <property type="match status" value="1"/>
</dbReference>
<dbReference type="InterPro" id="IPR027372">
    <property type="entry name" value="Phytase-like_dom"/>
</dbReference>
<name>A0A6N4USM1_9MYCO</name>
<gene>
    <name evidence="3" type="ORF">MALV_25140</name>
</gene>
<dbReference type="InterPro" id="IPR052956">
    <property type="entry name" value="Mesenchyme-surface_protein"/>
</dbReference>
<evidence type="ECO:0000313" key="3">
    <source>
        <dbReference type="EMBL" id="BBX27389.1"/>
    </source>
</evidence>
<accession>A0A6N4USM1</accession>
<dbReference type="Gene3D" id="2.130.10.10">
    <property type="entry name" value="YVTN repeat-like/Quinoprotein amine dehydrogenase"/>
    <property type="match status" value="1"/>
</dbReference>
<dbReference type="AlphaFoldDB" id="A0A6N4USM1"/>
<dbReference type="EMBL" id="AP022565">
    <property type="protein sequence ID" value="BBX27389.1"/>
    <property type="molecule type" value="Genomic_DNA"/>
</dbReference>
<dbReference type="InterPro" id="IPR015943">
    <property type="entry name" value="WD40/YVTN_repeat-like_dom_sf"/>
</dbReference>
<dbReference type="PROSITE" id="PS51257">
    <property type="entry name" value="PROKAR_LIPOPROTEIN"/>
    <property type="match status" value="1"/>
</dbReference>
<evidence type="ECO:0000259" key="2">
    <source>
        <dbReference type="Pfam" id="PF13449"/>
    </source>
</evidence>
<dbReference type="RefSeq" id="WP_163664350.1">
    <property type="nucleotide sequence ID" value="NZ_AP022565.1"/>
</dbReference>
<sequence>MTTARLAAALTTVAALILAGCSTEDKKPETPKATSPIDWNLPDADRYHRTATYPVYLNRTAGDPVDDETVAEISTVTPDGNTVIYTDAAAKRIGFVDIHDPAKPVGKGTLSLAELGHKDDQPTSVAAVGEHVLVVVDTTGGDFAHPSGRVDIVRTADRTRVHSIDLGGQPDSIAISPDGAFAAIAMENQRNEEFTPPGTEEGDLPQPPTGFVQLIDLKGAPNTWKPRKVDFDVEAAREAGLDTPEDLEPEYVSINARGQVAVTLQENNGIAVIDGRAGKVTKIFNAGTQSVDGIDTKEDISIDPTGSIKDTPREPDAIGWIGDDYFATANEGDWKGGTRGWTIFDANTGKVVWDAGNSLEQLAVRTGLHIEGRAESKGPEPEGLAITNIGGRPTALIASERSNFVSVYDVSEPAAPRFRQILPTTPGPEGVLAIPSRNLLAISSEADDADARVRASVNLYGYGESFATAGKPDFPSIASGDIDGAPIGWGALGALSADPRDGNRLYTATDIAYGPARILGIDVNRKPALIDTALPVTEHGKPVTLDTEGVSARPDGGFVLAVEGEDGPGNQLVYVAADGRVEKRVPLPKDIAAQLGSQGLEGVAFQSNSAGDAVWVALQRELKSDPLGVVRIGRYTPDGDKWEWFGYQLDSTTAKDDWIGISEISLHNGELLVLERDKLNGPDARLKAVYRVAIPDGGGVTSAADKPTALPKTLARNLVPDLQATNSYAQEKVEGFAIAGNQNLYVVTDNDGLDDANGETVFLDLGPAAAALKG</sequence>
<feature type="domain" description="Phytase-like" evidence="2">
    <location>
        <begin position="488"/>
        <end position="751"/>
    </location>
</feature>
<evidence type="ECO:0000256" key="1">
    <source>
        <dbReference type="SAM" id="SignalP"/>
    </source>
</evidence>
<organism evidence="3 4">
    <name type="scientific">Mycolicibacterium alvei</name>
    <dbReference type="NCBI Taxonomy" id="67081"/>
    <lineage>
        <taxon>Bacteria</taxon>
        <taxon>Bacillati</taxon>
        <taxon>Actinomycetota</taxon>
        <taxon>Actinomycetes</taxon>
        <taxon>Mycobacteriales</taxon>
        <taxon>Mycobacteriaceae</taxon>
        <taxon>Mycolicibacterium</taxon>
    </lineage>
</organism>
<feature type="signal peptide" evidence="1">
    <location>
        <begin position="1"/>
        <end position="19"/>
    </location>
</feature>
<dbReference type="KEGG" id="malv:MALV_25140"/>
<proteinExistence type="predicted"/>
<keyword evidence="4" id="KW-1185">Reference proteome</keyword>
<feature type="chain" id="PRO_5039094902" description="Phytase-like domain-containing protein" evidence="1">
    <location>
        <begin position="20"/>
        <end position="774"/>
    </location>
</feature>
<dbReference type="PANTHER" id="PTHR46928">
    <property type="entry name" value="MESENCHYME-SPECIFIC CELL SURFACE GLYCOPROTEIN"/>
    <property type="match status" value="1"/>
</dbReference>
<dbReference type="Proteomes" id="UP000466906">
    <property type="component" value="Chromosome"/>
</dbReference>
<dbReference type="InterPro" id="IPR011044">
    <property type="entry name" value="Quino_amine_DH_bsu"/>
</dbReference>
<reference evidence="3 4" key="1">
    <citation type="journal article" date="2019" name="Emerg. Microbes Infect.">
        <title>Comprehensive subspecies identification of 175 nontuberculous mycobacteria species based on 7547 genomic profiles.</title>
        <authorList>
            <person name="Matsumoto Y."/>
            <person name="Kinjo T."/>
            <person name="Motooka D."/>
            <person name="Nabeya D."/>
            <person name="Jung N."/>
            <person name="Uechi K."/>
            <person name="Horii T."/>
            <person name="Iida T."/>
            <person name="Fujita J."/>
            <person name="Nakamura S."/>
        </authorList>
    </citation>
    <scope>NUCLEOTIDE SEQUENCE [LARGE SCALE GENOMIC DNA]</scope>
    <source>
        <strain evidence="3 4">JCM 12272</strain>
    </source>
</reference>
<keyword evidence="1" id="KW-0732">Signal</keyword>